<name>A0AAU1I8K8_9ACTN</name>
<organism evidence="3">
    <name type="scientific">Streptomyces sp. NBC_00180</name>
    <dbReference type="NCBI Taxonomy" id="2903632"/>
    <lineage>
        <taxon>Bacteria</taxon>
        <taxon>Bacillati</taxon>
        <taxon>Actinomycetota</taxon>
        <taxon>Actinomycetes</taxon>
        <taxon>Kitasatosporales</taxon>
        <taxon>Streptomycetaceae</taxon>
        <taxon>Streptomyces</taxon>
    </lineage>
</organism>
<dbReference type="InterPro" id="IPR039365">
    <property type="entry name" value="IS701-like"/>
</dbReference>
<evidence type="ECO:0000313" key="3">
    <source>
        <dbReference type="EMBL" id="WTP91322.1"/>
    </source>
</evidence>
<dbReference type="PANTHER" id="PTHR33627">
    <property type="entry name" value="TRANSPOSASE"/>
    <property type="match status" value="1"/>
</dbReference>
<protein>
    <submittedName>
        <fullName evidence="3">IS701 family transposase</fullName>
    </submittedName>
</protein>
<accession>A0AAU1I8K8</accession>
<dbReference type="AlphaFoldDB" id="A0AAU1I8K8"/>
<dbReference type="SUPFAM" id="SSF53098">
    <property type="entry name" value="Ribonuclease H-like"/>
    <property type="match status" value="1"/>
</dbReference>
<dbReference type="InterPro" id="IPR038721">
    <property type="entry name" value="IS701-like_DDE_dom"/>
</dbReference>
<evidence type="ECO:0000256" key="1">
    <source>
        <dbReference type="SAM" id="MobiDB-lite"/>
    </source>
</evidence>
<feature type="domain" description="Transposase IS701-like DDE" evidence="2">
    <location>
        <begin position="6"/>
        <end position="152"/>
    </location>
</feature>
<dbReference type="Pfam" id="PF13546">
    <property type="entry name" value="DDE_5"/>
    <property type="match status" value="1"/>
</dbReference>
<proteinExistence type="predicted"/>
<feature type="region of interest" description="Disordered" evidence="1">
    <location>
        <begin position="294"/>
        <end position="318"/>
    </location>
</feature>
<reference evidence="3" key="1">
    <citation type="submission" date="2022-10" db="EMBL/GenBank/DDBJ databases">
        <title>The complete genomes of actinobacterial strains from the NBC collection.</title>
        <authorList>
            <person name="Joergensen T.S."/>
            <person name="Alvarez Arevalo M."/>
            <person name="Sterndorff E.B."/>
            <person name="Faurdal D."/>
            <person name="Vuksanovic O."/>
            <person name="Mourched A.-S."/>
            <person name="Charusanti P."/>
            <person name="Shaw S."/>
            <person name="Blin K."/>
            <person name="Weber T."/>
        </authorList>
    </citation>
    <scope>NUCLEOTIDE SEQUENCE</scope>
    <source>
        <strain evidence="3">NBC 00180</strain>
    </source>
</reference>
<evidence type="ECO:0000259" key="2">
    <source>
        <dbReference type="Pfam" id="PF13546"/>
    </source>
</evidence>
<dbReference type="EMBL" id="CP108140">
    <property type="protein sequence ID" value="WTP91322.1"/>
    <property type="molecule type" value="Genomic_DNA"/>
</dbReference>
<dbReference type="NCBIfam" id="NF033540">
    <property type="entry name" value="transpos_IS701"/>
    <property type="match status" value="1"/>
</dbReference>
<dbReference type="InterPro" id="IPR012337">
    <property type="entry name" value="RNaseH-like_sf"/>
</dbReference>
<sequence>MGAGPGGAGVLVVDETGFAKRGKASAGVARQHSGTLGGVFPCQIGVMCAWATGAGQALIDRELYLPREWTDDPDRCRAAHVPGQRGFLTKPRPAEAMIERALPDLPQETGKVRVAADEVYGRERAFRFFLEEHRLPYVVNVQANSPVLQRPGRRHAARLVERVAREEDWVELPAGPSQLDTRTWQWWVRRLPGEEEMADGQAWARWLVARRRLEDPGKRDYYLGRGPTDTPVEEIVLVPGARRRVEEAIKLAKSACGMADYEVRSFHGWYRHVTLAQLAAAFLAGCDAATARENGPPARTRYGRPPPAAPVAERGGPA</sequence>
<gene>
    <name evidence="3" type="ORF">OG477_41085</name>
</gene>
<dbReference type="PANTHER" id="PTHR33627:SF1">
    <property type="entry name" value="TRANSPOSASE"/>
    <property type="match status" value="1"/>
</dbReference>